<dbReference type="PANTHER" id="PTHR11487:SF0">
    <property type="entry name" value="S-ACYL FATTY ACID SYNTHASE THIOESTERASE, MEDIUM CHAIN"/>
    <property type="match status" value="1"/>
</dbReference>
<reference evidence="4" key="1">
    <citation type="journal article" date="2019" name="Int. J. Syst. Evol. Microbiol.">
        <title>The Global Catalogue of Microorganisms (GCM) 10K type strain sequencing project: providing services to taxonomists for standard genome sequencing and annotation.</title>
        <authorList>
            <consortium name="The Broad Institute Genomics Platform"/>
            <consortium name="The Broad Institute Genome Sequencing Center for Infectious Disease"/>
            <person name="Wu L."/>
            <person name="Ma J."/>
        </authorList>
    </citation>
    <scope>NUCLEOTIDE SEQUENCE [LARGE SCALE GENOMIC DNA]</scope>
    <source>
        <strain evidence="4">JCM 16904</strain>
    </source>
</reference>
<dbReference type="InterPro" id="IPR029058">
    <property type="entry name" value="AB_hydrolase_fold"/>
</dbReference>
<dbReference type="InterPro" id="IPR012223">
    <property type="entry name" value="TEII"/>
</dbReference>
<proteinExistence type="inferred from homology"/>
<gene>
    <name evidence="3" type="ORF">GCM10022224_044400</name>
</gene>
<dbReference type="Proteomes" id="UP001500902">
    <property type="component" value="Unassembled WGS sequence"/>
</dbReference>
<dbReference type="SUPFAM" id="SSF53474">
    <property type="entry name" value="alpha/beta-Hydrolases"/>
    <property type="match status" value="1"/>
</dbReference>
<keyword evidence="4" id="KW-1185">Reference proteome</keyword>
<dbReference type="GO" id="GO:0016787">
    <property type="term" value="F:hydrolase activity"/>
    <property type="evidence" value="ECO:0007669"/>
    <property type="project" value="UniProtKB-KW"/>
</dbReference>
<dbReference type="EMBL" id="BAAAZP010000085">
    <property type="protein sequence ID" value="GAA3675268.1"/>
    <property type="molecule type" value="Genomic_DNA"/>
</dbReference>
<comment type="caution">
    <text evidence="3">The sequence shown here is derived from an EMBL/GenBank/DDBJ whole genome shotgun (WGS) entry which is preliminary data.</text>
</comment>
<name>A0ABP7C1R0_9ACTN</name>
<dbReference type="InterPro" id="IPR001031">
    <property type="entry name" value="Thioesterase"/>
</dbReference>
<evidence type="ECO:0000313" key="4">
    <source>
        <dbReference type="Proteomes" id="UP001500902"/>
    </source>
</evidence>
<feature type="domain" description="Thioesterase" evidence="2">
    <location>
        <begin position="6"/>
        <end position="230"/>
    </location>
</feature>
<organism evidence="3 4">
    <name type="scientific">Nonomuraea antimicrobica</name>
    <dbReference type="NCBI Taxonomy" id="561173"/>
    <lineage>
        <taxon>Bacteria</taxon>
        <taxon>Bacillati</taxon>
        <taxon>Actinomycetota</taxon>
        <taxon>Actinomycetes</taxon>
        <taxon>Streptosporangiales</taxon>
        <taxon>Streptosporangiaceae</taxon>
        <taxon>Nonomuraea</taxon>
    </lineage>
</organism>
<comment type="similarity">
    <text evidence="1">Belongs to the thioesterase family.</text>
</comment>
<protein>
    <submittedName>
        <fullName evidence="3">Alpha/beta fold hydrolase</fullName>
    </submittedName>
</protein>
<dbReference type="Gene3D" id="3.40.50.1820">
    <property type="entry name" value="alpha/beta hydrolase"/>
    <property type="match status" value="1"/>
</dbReference>
<dbReference type="RefSeq" id="WP_344881060.1">
    <property type="nucleotide sequence ID" value="NZ_BAAAZP010000085.1"/>
</dbReference>
<dbReference type="Pfam" id="PF00975">
    <property type="entry name" value="Thioesterase"/>
    <property type="match status" value="1"/>
</dbReference>
<dbReference type="PANTHER" id="PTHR11487">
    <property type="entry name" value="THIOESTERASE"/>
    <property type="match status" value="1"/>
</dbReference>
<evidence type="ECO:0000256" key="1">
    <source>
        <dbReference type="ARBA" id="ARBA00007169"/>
    </source>
</evidence>
<accession>A0ABP7C1R0</accession>
<sequence>MGPTYLVCLPFAGAGASFFREWQPCAPDGLTVLPVQLPGREERFTEPSCTDAARAAEEACSQVLTRIDGDAPRVALFGHSLGAVLAYELAHHLLSGAGITPVRLFVSGSPGPYDGRESKASGLDDEQFLARIREFSGYTHPALQLPEMRALLLPMLRADVEMHETYKPASDKPVPIPITALRGRDDELVDLAQLEQWAQVTTADFATAQFDGGHMYLADDPAGLLRLIAAELAQDER</sequence>
<evidence type="ECO:0000313" key="3">
    <source>
        <dbReference type="EMBL" id="GAA3675268.1"/>
    </source>
</evidence>
<evidence type="ECO:0000259" key="2">
    <source>
        <dbReference type="Pfam" id="PF00975"/>
    </source>
</evidence>
<keyword evidence="3" id="KW-0378">Hydrolase</keyword>